<evidence type="ECO:0000256" key="5">
    <source>
        <dbReference type="ARBA" id="ARBA00022989"/>
    </source>
</evidence>
<gene>
    <name evidence="9" type="ORF">GCM10008090_11680</name>
</gene>
<evidence type="ECO:0000256" key="4">
    <source>
        <dbReference type="ARBA" id="ARBA00022692"/>
    </source>
</evidence>
<keyword evidence="10" id="KW-1185">Reference proteome</keyword>
<feature type="transmembrane region" description="Helical" evidence="7">
    <location>
        <begin position="510"/>
        <end position="531"/>
    </location>
</feature>
<dbReference type="PANTHER" id="PTHR30183:SF2">
    <property type="entry name" value="IRON UTILIZATION PROTEIN"/>
    <property type="match status" value="1"/>
</dbReference>
<feature type="transmembrane region" description="Helical" evidence="7">
    <location>
        <begin position="321"/>
        <end position="346"/>
    </location>
</feature>
<dbReference type="CDD" id="cd06261">
    <property type="entry name" value="TM_PBP2"/>
    <property type="match status" value="2"/>
</dbReference>
<feature type="domain" description="ABC transmembrane type-1" evidence="8">
    <location>
        <begin position="325"/>
        <end position="531"/>
    </location>
</feature>
<keyword evidence="6 7" id="KW-0472">Membrane</keyword>
<evidence type="ECO:0000256" key="7">
    <source>
        <dbReference type="RuleBase" id="RU363032"/>
    </source>
</evidence>
<sequence length="540" mass="59160">MFSGFKWQASSLAIASLVLLPLIALLIISSQANMQLWQHLSSTVLPEYVRNSILLMLGVSAITLTLGVGSAWLVTQYRFPGIRFFDWALLLPLAMPAYISAYSYTGLLDVAGPIQTWLRDVFGWSVGDYWFPPIRSLSGAMLVMGCVLYPYVYLLARSAFLSQSQHFRDVAALMGYTRRQAFLRITLPIARPAVIAGLSLALMETLADYGTVAYFGVNTFTTGIFRTWFGMDSVSNAAQLALVLLGFVVVLLVIERRSRQQAQYYDKRKSSAPSPKQLYGVKRVIAVCLVSIPIALGFIVPVSQLLIWAIQSHAQLWQSEFWQLVFNTVSLATVTAVLAVALGLLVTYAVRTTQAPVTRFAKQVVSLGYAVPGTIIAVATLVPLARLDNLIDAWFRTQFNLSTGLILSGTLAALIIAYLVRFMAVALGSLDAGLQAIAPTMDQAAKSMGSTPWQVLQRVHIPMLKGSLLTALLLVFVDVMKELPATLIMRPFNFNTLAVRAYEYASDERLADASLASLAIICAGLIPVILLTKAIQRHTH</sequence>
<dbReference type="EMBL" id="BMXA01000002">
    <property type="protein sequence ID" value="GHA04048.1"/>
    <property type="molecule type" value="Genomic_DNA"/>
</dbReference>
<dbReference type="Pfam" id="PF00528">
    <property type="entry name" value="BPD_transp_1"/>
    <property type="match status" value="2"/>
</dbReference>
<comment type="caution">
    <text evidence="9">The sequence shown here is derived from an EMBL/GenBank/DDBJ whole genome shotgun (WGS) entry which is preliminary data.</text>
</comment>
<feature type="transmembrane region" description="Helical" evidence="7">
    <location>
        <begin position="139"/>
        <end position="160"/>
    </location>
</feature>
<protein>
    <submittedName>
        <fullName evidence="9">Iron ABC transporter permease</fullName>
    </submittedName>
</protein>
<evidence type="ECO:0000313" key="9">
    <source>
        <dbReference type="EMBL" id="GHA04048.1"/>
    </source>
</evidence>
<name>A0A918RPW4_9GAMM</name>
<dbReference type="PROSITE" id="PS50928">
    <property type="entry name" value="ABC_TM1"/>
    <property type="match status" value="2"/>
</dbReference>
<keyword evidence="5 7" id="KW-1133">Transmembrane helix</keyword>
<proteinExistence type="inferred from homology"/>
<feature type="transmembrane region" description="Helical" evidence="7">
    <location>
        <begin position="284"/>
        <end position="309"/>
    </location>
</feature>
<keyword evidence="2 7" id="KW-0813">Transport</keyword>
<dbReference type="InterPro" id="IPR035906">
    <property type="entry name" value="MetI-like_sf"/>
</dbReference>
<reference evidence="9" key="2">
    <citation type="submission" date="2020-09" db="EMBL/GenBank/DDBJ databases">
        <authorList>
            <person name="Sun Q."/>
            <person name="Kim S."/>
        </authorList>
    </citation>
    <scope>NUCLEOTIDE SEQUENCE</scope>
    <source>
        <strain evidence="9">KCTC 12711</strain>
    </source>
</reference>
<dbReference type="Proteomes" id="UP000614811">
    <property type="component" value="Unassembled WGS sequence"/>
</dbReference>
<dbReference type="RefSeq" id="WP_189399105.1">
    <property type="nucleotide sequence ID" value="NZ_BMXA01000002.1"/>
</dbReference>
<evidence type="ECO:0000256" key="1">
    <source>
        <dbReference type="ARBA" id="ARBA00004651"/>
    </source>
</evidence>
<dbReference type="Gene3D" id="1.10.3720.10">
    <property type="entry name" value="MetI-like"/>
    <property type="match status" value="2"/>
</dbReference>
<evidence type="ECO:0000256" key="3">
    <source>
        <dbReference type="ARBA" id="ARBA00022475"/>
    </source>
</evidence>
<feature type="transmembrane region" description="Helical" evidence="7">
    <location>
        <begin position="181"/>
        <end position="202"/>
    </location>
</feature>
<accession>A0A918RPW4</accession>
<feature type="domain" description="ABC transmembrane type-1" evidence="8">
    <location>
        <begin position="49"/>
        <end position="253"/>
    </location>
</feature>
<evidence type="ECO:0000256" key="6">
    <source>
        <dbReference type="ARBA" id="ARBA00023136"/>
    </source>
</evidence>
<feature type="transmembrane region" description="Helical" evidence="7">
    <location>
        <begin position="367"/>
        <end position="387"/>
    </location>
</feature>
<keyword evidence="4 7" id="KW-0812">Transmembrane</keyword>
<feature type="transmembrane region" description="Helical" evidence="7">
    <location>
        <begin position="399"/>
        <end position="420"/>
    </location>
</feature>
<evidence type="ECO:0000256" key="2">
    <source>
        <dbReference type="ARBA" id="ARBA00022448"/>
    </source>
</evidence>
<organism evidence="9 10">
    <name type="scientific">Arenicella chitinivorans</name>
    <dbReference type="NCBI Taxonomy" id="1329800"/>
    <lineage>
        <taxon>Bacteria</taxon>
        <taxon>Pseudomonadati</taxon>
        <taxon>Pseudomonadota</taxon>
        <taxon>Gammaproteobacteria</taxon>
        <taxon>Arenicellales</taxon>
        <taxon>Arenicellaceae</taxon>
        <taxon>Arenicella</taxon>
    </lineage>
</organism>
<feature type="transmembrane region" description="Helical" evidence="7">
    <location>
        <begin position="52"/>
        <end position="75"/>
    </location>
</feature>
<dbReference type="InterPro" id="IPR000515">
    <property type="entry name" value="MetI-like"/>
</dbReference>
<feature type="transmembrane region" description="Helical" evidence="7">
    <location>
        <begin position="12"/>
        <end position="32"/>
    </location>
</feature>
<dbReference type="SUPFAM" id="SSF161098">
    <property type="entry name" value="MetI-like"/>
    <property type="match status" value="2"/>
</dbReference>
<dbReference type="GO" id="GO:0055085">
    <property type="term" value="P:transmembrane transport"/>
    <property type="evidence" value="ECO:0007669"/>
    <property type="project" value="InterPro"/>
</dbReference>
<feature type="transmembrane region" description="Helical" evidence="7">
    <location>
        <begin position="237"/>
        <end position="254"/>
    </location>
</feature>
<comment type="subcellular location">
    <subcellularLocation>
        <location evidence="1 7">Cell membrane</location>
        <topology evidence="1 7">Multi-pass membrane protein</topology>
    </subcellularLocation>
</comment>
<reference evidence="9" key="1">
    <citation type="journal article" date="2014" name="Int. J. Syst. Evol. Microbiol.">
        <title>Complete genome sequence of Corynebacterium casei LMG S-19264T (=DSM 44701T), isolated from a smear-ripened cheese.</title>
        <authorList>
            <consortium name="US DOE Joint Genome Institute (JGI-PGF)"/>
            <person name="Walter F."/>
            <person name="Albersmeier A."/>
            <person name="Kalinowski J."/>
            <person name="Ruckert C."/>
        </authorList>
    </citation>
    <scope>NUCLEOTIDE SEQUENCE</scope>
    <source>
        <strain evidence="9">KCTC 12711</strain>
    </source>
</reference>
<dbReference type="PANTHER" id="PTHR30183">
    <property type="entry name" value="MOLYBDENUM TRANSPORT SYSTEM PERMEASE PROTEIN MODB"/>
    <property type="match status" value="1"/>
</dbReference>
<comment type="similarity">
    <text evidence="7">Belongs to the binding-protein-dependent transport system permease family.</text>
</comment>
<evidence type="ECO:0000259" key="8">
    <source>
        <dbReference type="PROSITE" id="PS50928"/>
    </source>
</evidence>
<dbReference type="GO" id="GO:0005886">
    <property type="term" value="C:plasma membrane"/>
    <property type="evidence" value="ECO:0007669"/>
    <property type="project" value="UniProtKB-SubCell"/>
</dbReference>
<evidence type="ECO:0000313" key="10">
    <source>
        <dbReference type="Proteomes" id="UP000614811"/>
    </source>
</evidence>
<dbReference type="FunFam" id="1.10.3720.10:FF:000088">
    <property type="entry name" value="Iron(III) ABC transporter, permease protein"/>
    <property type="match status" value="1"/>
</dbReference>
<dbReference type="AlphaFoldDB" id="A0A918RPW4"/>
<keyword evidence="3" id="KW-1003">Cell membrane</keyword>
<feature type="transmembrane region" description="Helical" evidence="7">
    <location>
        <begin position="87"/>
        <end position="105"/>
    </location>
</feature>
<feature type="transmembrane region" description="Helical" evidence="7">
    <location>
        <begin position="468"/>
        <end position="490"/>
    </location>
</feature>